<sequence length="420" mass="48736">EYLLYVSFFYLGDYQKCLTTLLGFKRKYQKSKYLKYIDYWQGNALFYLGRREQALELLKSQIAGYPDELYFLKYSLLLEGIIYEELKQGEEAIEVYRQLLQLISDSAVTENLMPEVLYRLGGVELELNHFFKSRSIFSRLLFDYPESSFSSNALFFLAESYYFLEDFQAAQERYERALRSFPEHPYGDTIIFRLSRLLARSGRLEDALRYLEKLRSSFPASSHLQEVEKLRGEIYFDLRDYNRAAIAYRKAIPVAMDKDELQALNYNLAMAAYQAGLKEEAVEHFTISAAGEEKKTKESALFNLGVALADLKRNSEAIESLKGFIETFPASLHLQEALTLLGNLYSLGGSAAQAEEVFTRLISYYPDSPEKYEYYYKRGSSRLAQNNTIKALKDFQILIKDLPNSERSRESLYNVGYIYS</sequence>
<reference evidence="4" key="1">
    <citation type="journal article" date="2015" name="Nature">
        <title>Complex archaea that bridge the gap between prokaryotes and eukaryotes.</title>
        <authorList>
            <person name="Spang A."/>
            <person name="Saw J.H."/>
            <person name="Jorgensen S.L."/>
            <person name="Zaremba-Niedzwiedzka K."/>
            <person name="Martijn J."/>
            <person name="Lind A.E."/>
            <person name="van Eijk R."/>
            <person name="Schleper C."/>
            <person name="Guy L."/>
            <person name="Ettema T.J."/>
        </authorList>
    </citation>
    <scope>NUCLEOTIDE SEQUENCE</scope>
</reference>
<proteinExistence type="predicted"/>
<accession>A0A0F8ZKN0</accession>
<dbReference type="Pfam" id="PF13432">
    <property type="entry name" value="TPR_16"/>
    <property type="match status" value="1"/>
</dbReference>
<comment type="caution">
    <text evidence="4">The sequence shown here is derived from an EMBL/GenBank/DDBJ whole genome shotgun (WGS) entry which is preliminary data.</text>
</comment>
<protein>
    <recommendedName>
        <fullName evidence="3">Ancillary SecYEG translocon subunit/Cell division coordinator CpoB TPR domain-containing protein</fullName>
    </recommendedName>
</protein>
<dbReference type="InterPro" id="IPR011990">
    <property type="entry name" value="TPR-like_helical_dom_sf"/>
</dbReference>
<dbReference type="SMART" id="SM00028">
    <property type="entry name" value="TPR"/>
    <property type="match status" value="6"/>
</dbReference>
<feature type="non-terminal residue" evidence="4">
    <location>
        <position position="1"/>
    </location>
</feature>
<name>A0A0F8ZKN0_9ZZZZ</name>
<dbReference type="InterPro" id="IPR051012">
    <property type="entry name" value="CellSynth/LPSAsmb/PSIAsmb"/>
</dbReference>
<evidence type="ECO:0000256" key="1">
    <source>
        <dbReference type="ARBA" id="ARBA00022737"/>
    </source>
</evidence>
<keyword evidence="2" id="KW-0802">TPR repeat</keyword>
<dbReference type="AlphaFoldDB" id="A0A0F8ZKN0"/>
<dbReference type="Gene3D" id="1.25.40.10">
    <property type="entry name" value="Tetratricopeptide repeat domain"/>
    <property type="match status" value="4"/>
</dbReference>
<feature type="domain" description="Ancillary SecYEG translocon subunit/Cell division coordinator CpoB TPR" evidence="3">
    <location>
        <begin position="130"/>
        <end position="258"/>
    </location>
</feature>
<dbReference type="Pfam" id="PF13174">
    <property type="entry name" value="TPR_6"/>
    <property type="match status" value="2"/>
</dbReference>
<evidence type="ECO:0000256" key="2">
    <source>
        <dbReference type="ARBA" id="ARBA00022803"/>
    </source>
</evidence>
<dbReference type="Pfam" id="PF13181">
    <property type="entry name" value="TPR_8"/>
    <property type="match status" value="1"/>
</dbReference>
<dbReference type="SUPFAM" id="SSF48452">
    <property type="entry name" value="TPR-like"/>
    <property type="match status" value="2"/>
</dbReference>
<gene>
    <name evidence="4" type="ORF">LCGC14_2761620</name>
</gene>
<dbReference type="EMBL" id="LAZR01050772">
    <property type="protein sequence ID" value="KKK86600.1"/>
    <property type="molecule type" value="Genomic_DNA"/>
</dbReference>
<dbReference type="PANTHER" id="PTHR45586:SF1">
    <property type="entry name" value="LIPOPOLYSACCHARIDE ASSEMBLY PROTEIN B"/>
    <property type="match status" value="1"/>
</dbReference>
<dbReference type="InterPro" id="IPR019734">
    <property type="entry name" value="TPR_rpt"/>
</dbReference>
<dbReference type="InterPro" id="IPR018704">
    <property type="entry name" value="SecYEG/CpoB_TPR"/>
</dbReference>
<dbReference type="PROSITE" id="PS50005">
    <property type="entry name" value="TPR"/>
    <property type="match status" value="2"/>
</dbReference>
<feature type="non-terminal residue" evidence="4">
    <location>
        <position position="420"/>
    </location>
</feature>
<dbReference type="PANTHER" id="PTHR45586">
    <property type="entry name" value="TPR REPEAT-CONTAINING PROTEIN PA4667"/>
    <property type="match status" value="1"/>
</dbReference>
<dbReference type="Pfam" id="PF09976">
    <property type="entry name" value="TPR_21"/>
    <property type="match status" value="1"/>
</dbReference>
<evidence type="ECO:0000313" key="4">
    <source>
        <dbReference type="EMBL" id="KKK86600.1"/>
    </source>
</evidence>
<evidence type="ECO:0000259" key="3">
    <source>
        <dbReference type="Pfam" id="PF09976"/>
    </source>
</evidence>
<organism evidence="4">
    <name type="scientific">marine sediment metagenome</name>
    <dbReference type="NCBI Taxonomy" id="412755"/>
    <lineage>
        <taxon>unclassified sequences</taxon>
        <taxon>metagenomes</taxon>
        <taxon>ecological metagenomes</taxon>
    </lineage>
</organism>
<keyword evidence="1" id="KW-0677">Repeat</keyword>